<organism evidence="1 2">
    <name type="scientific">Holtiella tumoricola</name>
    <dbReference type="NCBI Taxonomy" id="3018743"/>
    <lineage>
        <taxon>Bacteria</taxon>
        <taxon>Bacillati</taxon>
        <taxon>Bacillota</taxon>
        <taxon>Clostridia</taxon>
        <taxon>Lachnospirales</taxon>
        <taxon>Cellulosilyticaceae</taxon>
        <taxon>Holtiella</taxon>
    </lineage>
</organism>
<evidence type="ECO:0000313" key="1">
    <source>
        <dbReference type="EMBL" id="MDA3730263.1"/>
    </source>
</evidence>
<dbReference type="InterPro" id="IPR014347">
    <property type="entry name" value="Tautomerase/MIF_sf"/>
</dbReference>
<dbReference type="AlphaFoldDB" id="A0AA42IZP5"/>
<dbReference type="Proteomes" id="UP001169242">
    <property type="component" value="Unassembled WGS sequence"/>
</dbReference>
<protein>
    <submittedName>
        <fullName evidence="1">DUF1904 family protein</fullName>
    </submittedName>
</protein>
<gene>
    <name evidence="1" type="ORF">PBV87_01920</name>
</gene>
<dbReference type="Pfam" id="PF08921">
    <property type="entry name" value="DUF1904"/>
    <property type="match status" value="1"/>
</dbReference>
<dbReference type="RefSeq" id="WP_271010938.1">
    <property type="nucleotide sequence ID" value="NZ_JAQIFT010000010.1"/>
</dbReference>
<dbReference type="InterPro" id="IPR015017">
    <property type="entry name" value="DUF1904"/>
</dbReference>
<dbReference type="EMBL" id="JAQIFT010000010">
    <property type="protein sequence ID" value="MDA3730263.1"/>
    <property type="molecule type" value="Genomic_DNA"/>
</dbReference>
<dbReference type="Gene3D" id="3.30.429.10">
    <property type="entry name" value="Macrophage Migration Inhibitory Factor"/>
    <property type="match status" value="1"/>
</dbReference>
<dbReference type="SUPFAM" id="SSF55331">
    <property type="entry name" value="Tautomerase/MIF"/>
    <property type="match status" value="1"/>
</dbReference>
<sequence length="107" mass="12340">MPMLRIRGIQMPKIKQVSRDLVNDLAMIVGCPKDYFTLECMHTTFILEGKEVEPPTIIEVAWFERGQEVQDKVAECITKYFGAGISCLEVYFVPLKESSYYENGQHF</sequence>
<name>A0AA42IZP5_9FIRM</name>
<proteinExistence type="predicted"/>
<evidence type="ECO:0000313" key="2">
    <source>
        <dbReference type="Proteomes" id="UP001169242"/>
    </source>
</evidence>
<accession>A0AA42IZP5</accession>
<keyword evidence="2" id="KW-1185">Reference proteome</keyword>
<reference evidence="1" key="1">
    <citation type="journal article" date="2023" name="Int. J. Syst. Evol. Microbiol.">
        <title>&lt;i&gt;Holtiella tumoricola&lt;/i&gt; gen. nov. sp. nov., isolated from a human clinical sample.</title>
        <authorList>
            <person name="Allen-Vercoe E."/>
            <person name="Daigneault M.C."/>
            <person name="Vancuren S.J."/>
            <person name="Cochrane K."/>
            <person name="O'Neal L.L."/>
            <person name="Sankaranarayanan K."/>
            <person name="Lawson P.A."/>
        </authorList>
    </citation>
    <scope>NUCLEOTIDE SEQUENCE</scope>
    <source>
        <strain evidence="1">CC70A</strain>
    </source>
</reference>
<comment type="caution">
    <text evidence="1">The sequence shown here is derived from an EMBL/GenBank/DDBJ whole genome shotgun (WGS) entry which is preliminary data.</text>
</comment>